<dbReference type="SUPFAM" id="SSF81342">
    <property type="entry name" value="Transmembrane di-heme cytochromes"/>
    <property type="match status" value="1"/>
</dbReference>
<evidence type="ECO:0000313" key="16">
    <source>
        <dbReference type="Proteomes" id="UP000246569"/>
    </source>
</evidence>
<keyword evidence="7" id="KW-0479">Metal-binding</keyword>
<feature type="transmembrane region" description="Helical" evidence="13">
    <location>
        <begin position="12"/>
        <end position="31"/>
    </location>
</feature>
<evidence type="ECO:0000256" key="3">
    <source>
        <dbReference type="ARBA" id="ARBA00022448"/>
    </source>
</evidence>
<evidence type="ECO:0000256" key="7">
    <source>
        <dbReference type="ARBA" id="ARBA00022723"/>
    </source>
</evidence>
<evidence type="ECO:0000256" key="11">
    <source>
        <dbReference type="ARBA" id="ARBA00023136"/>
    </source>
</evidence>
<name>A0A317MS85_9GAMM</name>
<dbReference type="InterPro" id="IPR011577">
    <property type="entry name" value="Cyt_b561_bac/Ni-Hgenase"/>
</dbReference>
<evidence type="ECO:0000256" key="10">
    <source>
        <dbReference type="ARBA" id="ARBA00023004"/>
    </source>
</evidence>
<organism evidence="15 16">
    <name type="scientific">Plasticicumulans acidivorans</name>
    <dbReference type="NCBI Taxonomy" id="886464"/>
    <lineage>
        <taxon>Bacteria</taxon>
        <taxon>Pseudomonadati</taxon>
        <taxon>Pseudomonadota</taxon>
        <taxon>Gammaproteobacteria</taxon>
        <taxon>Candidatus Competibacteraceae</taxon>
        <taxon>Plasticicumulans</taxon>
    </lineage>
</organism>
<accession>A0A317MS85</accession>
<dbReference type="EMBL" id="QGTJ01000013">
    <property type="protein sequence ID" value="PWV58906.1"/>
    <property type="molecule type" value="Genomic_DNA"/>
</dbReference>
<evidence type="ECO:0000256" key="5">
    <source>
        <dbReference type="ARBA" id="ARBA00022617"/>
    </source>
</evidence>
<comment type="caution">
    <text evidence="15">The sequence shown here is derived from an EMBL/GenBank/DDBJ whole genome shotgun (WGS) entry which is preliminary data.</text>
</comment>
<feature type="transmembrane region" description="Helical" evidence="13">
    <location>
        <begin position="146"/>
        <end position="167"/>
    </location>
</feature>
<keyword evidence="16" id="KW-1185">Reference proteome</keyword>
<reference evidence="15 16" key="1">
    <citation type="submission" date="2018-05" db="EMBL/GenBank/DDBJ databases">
        <title>Genomic Encyclopedia of Type Strains, Phase IV (KMG-IV): sequencing the most valuable type-strain genomes for metagenomic binning, comparative biology and taxonomic classification.</title>
        <authorList>
            <person name="Goeker M."/>
        </authorList>
    </citation>
    <scope>NUCLEOTIDE SEQUENCE [LARGE SCALE GENOMIC DNA]</scope>
    <source>
        <strain evidence="15 16">DSM 23606</strain>
    </source>
</reference>
<evidence type="ECO:0000256" key="13">
    <source>
        <dbReference type="SAM" id="Phobius"/>
    </source>
</evidence>
<keyword evidence="10" id="KW-0408">Iron</keyword>
<dbReference type="Gene3D" id="1.20.950.20">
    <property type="entry name" value="Transmembrane di-heme cytochromes, Chain C"/>
    <property type="match status" value="1"/>
</dbReference>
<keyword evidence="5" id="KW-0349">Heme</keyword>
<dbReference type="Pfam" id="PF01292">
    <property type="entry name" value="Ni_hydr_CYTB"/>
    <property type="match status" value="1"/>
</dbReference>
<dbReference type="Proteomes" id="UP000246569">
    <property type="component" value="Unassembled WGS sequence"/>
</dbReference>
<evidence type="ECO:0000256" key="8">
    <source>
        <dbReference type="ARBA" id="ARBA00022982"/>
    </source>
</evidence>
<dbReference type="GO" id="GO:0009055">
    <property type="term" value="F:electron transfer activity"/>
    <property type="evidence" value="ECO:0007669"/>
    <property type="project" value="InterPro"/>
</dbReference>
<evidence type="ECO:0000259" key="14">
    <source>
        <dbReference type="Pfam" id="PF01292"/>
    </source>
</evidence>
<dbReference type="InterPro" id="IPR052168">
    <property type="entry name" value="Cytochrome_b561_oxidase"/>
</dbReference>
<evidence type="ECO:0000256" key="6">
    <source>
        <dbReference type="ARBA" id="ARBA00022692"/>
    </source>
</evidence>
<evidence type="ECO:0000256" key="1">
    <source>
        <dbReference type="ARBA" id="ARBA00001970"/>
    </source>
</evidence>
<evidence type="ECO:0000256" key="12">
    <source>
        <dbReference type="ARBA" id="ARBA00037975"/>
    </source>
</evidence>
<dbReference type="AlphaFoldDB" id="A0A317MS85"/>
<keyword evidence="8" id="KW-0249">Electron transport</keyword>
<evidence type="ECO:0000313" key="15">
    <source>
        <dbReference type="EMBL" id="PWV58906.1"/>
    </source>
</evidence>
<feature type="transmembrane region" description="Helical" evidence="13">
    <location>
        <begin position="89"/>
        <end position="110"/>
    </location>
</feature>
<comment type="similarity">
    <text evidence="12">Belongs to the cytochrome b561 family.</text>
</comment>
<dbReference type="GO" id="GO:0046872">
    <property type="term" value="F:metal ion binding"/>
    <property type="evidence" value="ECO:0007669"/>
    <property type="project" value="UniProtKB-KW"/>
</dbReference>
<dbReference type="GO" id="GO:0022904">
    <property type="term" value="P:respiratory electron transport chain"/>
    <property type="evidence" value="ECO:0007669"/>
    <property type="project" value="InterPro"/>
</dbReference>
<keyword evidence="3" id="KW-0813">Transport</keyword>
<evidence type="ECO:0000256" key="4">
    <source>
        <dbReference type="ARBA" id="ARBA00022475"/>
    </source>
</evidence>
<comment type="subcellular location">
    <subcellularLocation>
        <location evidence="2">Cell membrane</location>
        <topology evidence="2">Multi-pass membrane protein</topology>
    </subcellularLocation>
</comment>
<dbReference type="GO" id="GO:0005886">
    <property type="term" value="C:plasma membrane"/>
    <property type="evidence" value="ECO:0007669"/>
    <property type="project" value="UniProtKB-SubCell"/>
</dbReference>
<sequence>MSLTNTEDRYGAVARALHWGMFVLIALLIAAVEVRDIFPKDSGGRTFLMELHKSCGVLVFALVWLRLAWRLLNPVPEQPEGPRWQQQLAGGMVVALYLLMIGLPLSGYLASSLAGRPVGLFGLFELPNPFTADEGLGHDIKELHELGGNLIIALVGLHMAAALYHHLMLKDTVLTRMLPPRKSA</sequence>
<evidence type="ECO:0000256" key="9">
    <source>
        <dbReference type="ARBA" id="ARBA00022989"/>
    </source>
</evidence>
<feature type="domain" description="Cytochrome b561 bacterial/Ni-hydrogenase" evidence="14">
    <location>
        <begin position="9"/>
        <end position="179"/>
    </location>
</feature>
<proteinExistence type="inferred from homology"/>
<dbReference type="PANTHER" id="PTHR30529">
    <property type="entry name" value="CYTOCHROME B561"/>
    <property type="match status" value="1"/>
</dbReference>
<dbReference type="RefSeq" id="WP_110020156.1">
    <property type="nucleotide sequence ID" value="NZ_QGTJ01000013.1"/>
</dbReference>
<protein>
    <submittedName>
        <fullName evidence="15">Cytochrome b561</fullName>
    </submittedName>
</protein>
<dbReference type="OrthoDB" id="8589936at2"/>
<keyword evidence="9 13" id="KW-1133">Transmembrane helix</keyword>
<comment type="cofactor">
    <cofactor evidence="1">
        <name>heme b</name>
        <dbReference type="ChEBI" id="CHEBI:60344"/>
    </cofactor>
</comment>
<keyword evidence="11 13" id="KW-0472">Membrane</keyword>
<keyword evidence="4" id="KW-1003">Cell membrane</keyword>
<dbReference type="GO" id="GO:0020037">
    <property type="term" value="F:heme binding"/>
    <property type="evidence" value="ECO:0007669"/>
    <property type="project" value="TreeGrafter"/>
</dbReference>
<keyword evidence="6 13" id="KW-0812">Transmembrane</keyword>
<gene>
    <name evidence="15" type="ORF">C7443_11387</name>
</gene>
<evidence type="ECO:0000256" key="2">
    <source>
        <dbReference type="ARBA" id="ARBA00004651"/>
    </source>
</evidence>
<feature type="transmembrane region" description="Helical" evidence="13">
    <location>
        <begin position="51"/>
        <end position="69"/>
    </location>
</feature>
<dbReference type="InterPro" id="IPR016174">
    <property type="entry name" value="Di-haem_cyt_TM"/>
</dbReference>
<dbReference type="PANTHER" id="PTHR30529:SF3">
    <property type="entry name" value="CYTOCHROME B561 HOMOLOG 1"/>
    <property type="match status" value="1"/>
</dbReference>